<evidence type="ECO:0000256" key="6">
    <source>
        <dbReference type="ARBA" id="ARBA00022692"/>
    </source>
</evidence>
<dbReference type="OrthoDB" id="6500821at2"/>
<keyword evidence="7 12" id="KW-1133">Transmembrane helix</keyword>
<evidence type="ECO:0000256" key="9">
    <source>
        <dbReference type="ARBA" id="ARBA00023224"/>
    </source>
</evidence>
<dbReference type="CDD" id="cd06225">
    <property type="entry name" value="HAMP"/>
    <property type="match status" value="1"/>
</dbReference>
<dbReference type="SMART" id="SM00304">
    <property type="entry name" value="HAMP"/>
    <property type="match status" value="2"/>
</dbReference>
<evidence type="ECO:0000259" key="13">
    <source>
        <dbReference type="PROSITE" id="PS50111"/>
    </source>
</evidence>
<name>A0A1C4CLM1_9ENTR</name>
<keyword evidence="16" id="KW-1185">Reference proteome</keyword>
<dbReference type="Gene3D" id="1.20.120.30">
    <property type="entry name" value="Aspartate receptor, ligand-binding domain"/>
    <property type="match status" value="1"/>
</dbReference>
<dbReference type="AlphaFoldDB" id="A0A1C4CLM1"/>
<dbReference type="GO" id="GO:0007165">
    <property type="term" value="P:signal transduction"/>
    <property type="evidence" value="ECO:0007669"/>
    <property type="project" value="UniProtKB-KW"/>
</dbReference>
<dbReference type="EMBL" id="FMBC01000012">
    <property type="protein sequence ID" value="SCC19986.1"/>
    <property type="molecule type" value="Genomic_DNA"/>
</dbReference>
<evidence type="ECO:0000256" key="7">
    <source>
        <dbReference type="ARBA" id="ARBA00022989"/>
    </source>
</evidence>
<evidence type="ECO:0000256" key="10">
    <source>
        <dbReference type="ARBA" id="ARBA00029447"/>
    </source>
</evidence>
<keyword evidence="2" id="KW-1003">Cell membrane</keyword>
<keyword evidence="9 11" id="KW-0807">Transducer</keyword>
<dbReference type="InterPro" id="IPR004090">
    <property type="entry name" value="Chemotax_Me-accpt_rcpt"/>
</dbReference>
<accession>A0A1C4CLM1</accession>
<feature type="transmembrane region" description="Helical" evidence="12">
    <location>
        <begin position="203"/>
        <end position="222"/>
    </location>
</feature>
<comment type="similarity">
    <text evidence="10">Belongs to the methyl-accepting chemotaxis (MCP) protein family.</text>
</comment>
<dbReference type="Pfam" id="PF00672">
    <property type="entry name" value="HAMP"/>
    <property type="match status" value="1"/>
</dbReference>
<evidence type="ECO:0000256" key="1">
    <source>
        <dbReference type="ARBA" id="ARBA00004429"/>
    </source>
</evidence>
<evidence type="ECO:0000259" key="14">
    <source>
        <dbReference type="PROSITE" id="PS50885"/>
    </source>
</evidence>
<dbReference type="PROSITE" id="PS50111">
    <property type="entry name" value="CHEMOTAXIS_TRANSDUC_2"/>
    <property type="match status" value="1"/>
</dbReference>
<dbReference type="PRINTS" id="PR00260">
    <property type="entry name" value="CHEMTRNSDUCR"/>
</dbReference>
<evidence type="ECO:0000256" key="11">
    <source>
        <dbReference type="PROSITE-ProRule" id="PRU00284"/>
    </source>
</evidence>
<reference evidence="16" key="1">
    <citation type="submission" date="2016-08" db="EMBL/GenBank/DDBJ databases">
        <authorList>
            <person name="Varghese N."/>
            <person name="Submissions Spin"/>
        </authorList>
    </citation>
    <scope>NUCLEOTIDE SEQUENCE [LARGE SCALE GENOMIC DNA]</scope>
    <source>
        <strain evidence="16">REICA_142</strain>
    </source>
</reference>
<organism evidence="15 16">
    <name type="scientific">Kosakonia oryziphila</name>
    <dbReference type="NCBI Taxonomy" id="1005667"/>
    <lineage>
        <taxon>Bacteria</taxon>
        <taxon>Pseudomonadati</taxon>
        <taxon>Pseudomonadota</taxon>
        <taxon>Gammaproteobacteria</taxon>
        <taxon>Enterobacterales</taxon>
        <taxon>Enterobacteriaceae</taxon>
        <taxon>Kosakonia</taxon>
    </lineage>
</organism>
<evidence type="ECO:0000256" key="3">
    <source>
        <dbReference type="ARBA" id="ARBA00022481"/>
    </source>
</evidence>
<keyword evidence="5" id="KW-0997">Cell inner membrane</keyword>
<dbReference type="GO" id="GO:0006935">
    <property type="term" value="P:chemotaxis"/>
    <property type="evidence" value="ECO:0007669"/>
    <property type="project" value="UniProtKB-KW"/>
</dbReference>
<dbReference type="Gene3D" id="1.10.287.950">
    <property type="entry name" value="Methyl-accepting chemotaxis protein"/>
    <property type="match status" value="1"/>
</dbReference>
<dbReference type="InterPro" id="IPR035440">
    <property type="entry name" value="4HB_MCP_dom_sf"/>
</dbReference>
<proteinExistence type="inferred from homology"/>
<evidence type="ECO:0000256" key="12">
    <source>
        <dbReference type="SAM" id="Phobius"/>
    </source>
</evidence>
<dbReference type="Proteomes" id="UP000198515">
    <property type="component" value="Unassembled WGS sequence"/>
</dbReference>
<dbReference type="GO" id="GO:0005886">
    <property type="term" value="C:plasma membrane"/>
    <property type="evidence" value="ECO:0007669"/>
    <property type="project" value="UniProtKB-SubCell"/>
</dbReference>
<dbReference type="CDD" id="cd19407">
    <property type="entry name" value="Tar_Tsr_sensor"/>
    <property type="match status" value="1"/>
</dbReference>
<keyword evidence="3" id="KW-0488">Methylation</keyword>
<dbReference type="GO" id="GO:0004888">
    <property type="term" value="F:transmembrane signaling receptor activity"/>
    <property type="evidence" value="ECO:0007669"/>
    <property type="project" value="InterPro"/>
</dbReference>
<dbReference type="PROSITE" id="PS50885">
    <property type="entry name" value="HAMP"/>
    <property type="match status" value="1"/>
</dbReference>
<dbReference type="SUPFAM" id="SSF58104">
    <property type="entry name" value="Methyl-accepting chemotaxis protein (MCP) signaling domain"/>
    <property type="match status" value="1"/>
</dbReference>
<feature type="domain" description="Methyl-accepting transducer" evidence="13">
    <location>
        <begin position="283"/>
        <end position="512"/>
    </location>
</feature>
<evidence type="ECO:0000313" key="16">
    <source>
        <dbReference type="Proteomes" id="UP000198515"/>
    </source>
</evidence>
<evidence type="ECO:0000256" key="5">
    <source>
        <dbReference type="ARBA" id="ARBA00022519"/>
    </source>
</evidence>
<comment type="subcellular location">
    <subcellularLocation>
        <location evidence="1">Cell inner membrane</location>
        <topology evidence="1">Multi-pass membrane protein</topology>
    </subcellularLocation>
</comment>
<keyword evidence="6 12" id="KW-0812">Transmembrane</keyword>
<dbReference type="PANTHER" id="PTHR43531">
    <property type="entry name" value="PROTEIN ICFG"/>
    <property type="match status" value="1"/>
</dbReference>
<evidence type="ECO:0000256" key="8">
    <source>
        <dbReference type="ARBA" id="ARBA00023136"/>
    </source>
</evidence>
<keyword evidence="8 12" id="KW-0472">Membrane</keyword>
<dbReference type="Pfam" id="PF00015">
    <property type="entry name" value="MCPsignal"/>
    <property type="match status" value="1"/>
</dbReference>
<dbReference type="Pfam" id="PF02203">
    <property type="entry name" value="TarH"/>
    <property type="match status" value="1"/>
</dbReference>
<dbReference type="PANTHER" id="PTHR43531:SF14">
    <property type="entry name" value="METHYL-ACCEPTING CHEMOTAXIS PROTEIN I-RELATED"/>
    <property type="match status" value="1"/>
</dbReference>
<dbReference type="SUPFAM" id="SSF47170">
    <property type="entry name" value="Aspartate receptor, ligand-binding domain"/>
    <property type="match status" value="1"/>
</dbReference>
<dbReference type="InterPro" id="IPR003122">
    <property type="entry name" value="Tar_rcpt_lig-bd"/>
</dbReference>
<evidence type="ECO:0000256" key="4">
    <source>
        <dbReference type="ARBA" id="ARBA00022500"/>
    </source>
</evidence>
<protein>
    <submittedName>
        <fullName evidence="15">Methyl-accepting chemotaxis sensory transducer with TarH sensor</fullName>
    </submittedName>
</protein>
<dbReference type="SMART" id="SM00283">
    <property type="entry name" value="MA"/>
    <property type="match status" value="1"/>
</dbReference>
<evidence type="ECO:0000256" key="2">
    <source>
        <dbReference type="ARBA" id="ARBA00022475"/>
    </source>
</evidence>
<dbReference type="InterPro" id="IPR004089">
    <property type="entry name" value="MCPsignal_dom"/>
</dbReference>
<dbReference type="RefSeq" id="WP_090135012.1">
    <property type="nucleotide sequence ID" value="NZ_FMBC01000012.1"/>
</dbReference>
<sequence length="529" mass="58104">MSLMQIFRRIFRRIAPRQFGLLAGIFCIIGLFSALQITSSIVLSASLHDAQTSEQRNQQAHLQQVRVDEARIALLTASDLLNRAGVYFMQDKETGSDGSWHSLMDETKKALDDSQKAWQAWLALNPPKDEGLINSYQMFYSALKEQADGLVKTQAIDAFFAVPAQAFQADFNDNYARFQQASEMRAEQGRQALMSTLAQLQHVFMLVPALLLVIAVLVWFAMSRWVITPLRRLIAHINVLAAGDLGTPLPSVQCFNREIDQLGVSIGTMQQGLQQLVMQVSDATASMVETIGSLAEGNQSLYQQSAKQAQELTDVTEHIATLESHVEGNSGFAEQARQQADEARKVAEGGDRMMDTVTQSMREIVERSAEMRNIVSMIDGVAFQTNILALNAAIEAAHAGNHGRGFAVVAKEVGLLARKSSHSTQTIQQLINHSLQGINDGTAAVSRLEDNLQKVTGLVGHLSAVLSEISAATLSQGESIHKMTRRLHTLNSVSRRTDELVSTATQASEQLHHDSHQLLQAVARFRLPA</sequence>
<dbReference type="InterPro" id="IPR003660">
    <property type="entry name" value="HAMP_dom"/>
</dbReference>
<keyword evidence="4" id="KW-0145">Chemotaxis</keyword>
<feature type="domain" description="HAMP" evidence="14">
    <location>
        <begin position="224"/>
        <end position="278"/>
    </location>
</feature>
<dbReference type="InterPro" id="IPR051310">
    <property type="entry name" value="MCP_chemotaxis"/>
</dbReference>
<gene>
    <name evidence="15" type="ORF">GA0061070_10128</name>
</gene>
<evidence type="ECO:0000313" key="15">
    <source>
        <dbReference type="EMBL" id="SCC19986.1"/>
    </source>
</evidence>